<keyword evidence="2" id="KW-1185">Reference proteome</keyword>
<feature type="transmembrane region" description="Helical" evidence="1">
    <location>
        <begin position="32"/>
        <end position="54"/>
    </location>
</feature>
<evidence type="ECO:0000313" key="2">
    <source>
        <dbReference type="Proteomes" id="UP000887540"/>
    </source>
</evidence>
<dbReference type="WBParaSite" id="ACRNAN_scaffold4130.g26024.t1">
    <property type="protein sequence ID" value="ACRNAN_scaffold4130.g26024.t1"/>
    <property type="gene ID" value="ACRNAN_scaffold4130.g26024"/>
</dbReference>
<proteinExistence type="predicted"/>
<keyword evidence="1" id="KW-0472">Membrane</keyword>
<organism evidence="2 3">
    <name type="scientific">Acrobeloides nanus</name>
    <dbReference type="NCBI Taxonomy" id="290746"/>
    <lineage>
        <taxon>Eukaryota</taxon>
        <taxon>Metazoa</taxon>
        <taxon>Ecdysozoa</taxon>
        <taxon>Nematoda</taxon>
        <taxon>Chromadorea</taxon>
        <taxon>Rhabditida</taxon>
        <taxon>Tylenchina</taxon>
        <taxon>Cephalobomorpha</taxon>
        <taxon>Cephaloboidea</taxon>
        <taxon>Cephalobidae</taxon>
        <taxon>Acrobeloides</taxon>
    </lineage>
</organism>
<dbReference type="PANTHER" id="PTHR20948">
    <property type="entry name" value="TRANSMEMBRANE PROTEIN 164"/>
    <property type="match status" value="1"/>
</dbReference>
<evidence type="ECO:0000256" key="1">
    <source>
        <dbReference type="SAM" id="Phobius"/>
    </source>
</evidence>
<keyword evidence="1" id="KW-1133">Transmembrane helix</keyword>
<feature type="transmembrane region" description="Helical" evidence="1">
    <location>
        <begin position="114"/>
        <end position="132"/>
    </location>
</feature>
<name>A0A914DX56_9BILA</name>
<dbReference type="InterPro" id="IPR026508">
    <property type="entry name" value="TMEM164"/>
</dbReference>
<feature type="transmembrane region" description="Helical" evidence="1">
    <location>
        <begin position="169"/>
        <end position="189"/>
    </location>
</feature>
<accession>A0A914DX56</accession>
<reference evidence="3" key="1">
    <citation type="submission" date="2022-11" db="UniProtKB">
        <authorList>
            <consortium name="WormBaseParasite"/>
        </authorList>
    </citation>
    <scope>IDENTIFICATION</scope>
</reference>
<evidence type="ECO:0000313" key="3">
    <source>
        <dbReference type="WBParaSite" id="ACRNAN_scaffold4130.g26024.t1"/>
    </source>
</evidence>
<feature type="transmembrane region" description="Helical" evidence="1">
    <location>
        <begin position="138"/>
        <end position="157"/>
    </location>
</feature>
<dbReference type="Proteomes" id="UP000887540">
    <property type="component" value="Unplaced"/>
</dbReference>
<protein>
    <submittedName>
        <fullName evidence="3">Transmembrane protein 164</fullName>
    </submittedName>
</protein>
<feature type="transmembrane region" description="Helical" evidence="1">
    <location>
        <begin position="195"/>
        <end position="217"/>
    </location>
</feature>
<dbReference type="PANTHER" id="PTHR20948:SF2">
    <property type="entry name" value="TRANSMEMBRANE PROTEIN 164"/>
    <property type="match status" value="1"/>
</dbReference>
<dbReference type="Pfam" id="PF14808">
    <property type="entry name" value="TMEM164"/>
    <property type="match status" value="1"/>
</dbReference>
<sequence>MIRSMLYNLLLGGVNHSIPGNGGIDCVNYIPLWQRVVETVVIAALGICCIAWSLGRLEFPSKIPGSVAELKMPCLQKPNEAKHDSKSNEVSRKTSSSELKTTCLRPQTPKVKCLRDYIFLVYLAVFIVELIYKMNTKTGIFLLQPCHVTTVLQLILLRVKENSPWSTQFFRFQMYTMPGAIIAIIFPALDTRLLIHEVVIFYIQHFFIVFVPLFLMLHRESFVPESAKNIAWPVFSLSLITLYHYLLLQPLGLLTQANLNYILCPADSDPFASRFWRLCAITYQSVLVPLVTRLYNLLGVWLVAGVKQLVIETSMHEHIVIKKLT</sequence>
<dbReference type="AlphaFoldDB" id="A0A914DX56"/>
<keyword evidence="1" id="KW-0812">Transmembrane</keyword>
<feature type="transmembrane region" description="Helical" evidence="1">
    <location>
        <begin position="229"/>
        <end position="248"/>
    </location>
</feature>